<evidence type="ECO:0000256" key="4">
    <source>
        <dbReference type="ARBA" id="ARBA00025742"/>
    </source>
</evidence>
<accession>A0A7S9LI70</accession>
<evidence type="ECO:0000256" key="2">
    <source>
        <dbReference type="ARBA" id="ARBA00022801"/>
    </source>
</evidence>
<dbReference type="EC" id="3.1.4.53" evidence="6"/>
<dbReference type="PANTHER" id="PTHR42988:SF2">
    <property type="entry name" value="CYCLIC NUCLEOTIDE PHOSPHODIESTERASE CBUA0032-RELATED"/>
    <property type="match status" value="1"/>
</dbReference>
<dbReference type="NCBIfam" id="NF008359">
    <property type="entry name" value="PRK11148.1"/>
    <property type="match status" value="1"/>
</dbReference>
<comment type="similarity">
    <text evidence="4">Belongs to the cyclic nucleotide phosphodiesterase class-III family.</text>
</comment>
<dbReference type="AlphaFoldDB" id="A0A7S9LI70"/>
<dbReference type="InterPro" id="IPR004843">
    <property type="entry name" value="Calcineurin-like_PHP"/>
</dbReference>
<keyword evidence="1" id="KW-0479">Metal-binding</keyword>
<organism evidence="6 7">
    <name type="scientific">Pseudomonas fulva</name>
    <dbReference type="NCBI Taxonomy" id="47880"/>
    <lineage>
        <taxon>Bacteria</taxon>
        <taxon>Pseudomonadati</taxon>
        <taxon>Pseudomonadota</taxon>
        <taxon>Gammaproteobacteria</taxon>
        <taxon>Pseudomonadales</taxon>
        <taxon>Pseudomonadaceae</taxon>
        <taxon>Pseudomonas</taxon>
    </lineage>
</organism>
<dbReference type="InterPro" id="IPR029052">
    <property type="entry name" value="Metallo-depent_PP-like"/>
</dbReference>
<dbReference type="EMBL" id="CP064946">
    <property type="protein sequence ID" value="QPH49543.1"/>
    <property type="molecule type" value="Genomic_DNA"/>
</dbReference>
<dbReference type="InterPro" id="IPR026575">
    <property type="entry name" value="GpdQ/CpdA-like"/>
</dbReference>
<evidence type="ECO:0000259" key="5">
    <source>
        <dbReference type="Pfam" id="PF00149"/>
    </source>
</evidence>
<dbReference type="GO" id="GO:0046872">
    <property type="term" value="F:metal ion binding"/>
    <property type="evidence" value="ECO:0007669"/>
    <property type="project" value="UniProtKB-KW"/>
</dbReference>
<dbReference type="SUPFAM" id="SSF56300">
    <property type="entry name" value="Metallo-dependent phosphatases"/>
    <property type="match status" value="1"/>
</dbReference>
<keyword evidence="3" id="KW-0408">Iron</keyword>
<dbReference type="PANTHER" id="PTHR42988">
    <property type="entry name" value="PHOSPHOHYDROLASE"/>
    <property type="match status" value="1"/>
</dbReference>
<reference evidence="6 7" key="1">
    <citation type="submission" date="2020-11" db="EMBL/GenBank/DDBJ databases">
        <title>Pseudomonas fulva producing VIM-24.</title>
        <authorList>
            <person name="Liu S."/>
        </authorList>
    </citation>
    <scope>NUCLEOTIDE SEQUENCE [LARGE SCALE GENOMIC DNA]</scope>
    <source>
        <strain evidence="6 7">ZDHY414</strain>
    </source>
</reference>
<dbReference type="GO" id="GO:0004115">
    <property type="term" value="F:3',5'-cyclic-AMP phosphodiesterase activity"/>
    <property type="evidence" value="ECO:0007669"/>
    <property type="project" value="UniProtKB-EC"/>
</dbReference>
<evidence type="ECO:0000313" key="7">
    <source>
        <dbReference type="Proteomes" id="UP000594430"/>
    </source>
</evidence>
<dbReference type="Gene3D" id="3.60.21.10">
    <property type="match status" value="1"/>
</dbReference>
<proteinExistence type="inferred from homology"/>
<evidence type="ECO:0000256" key="3">
    <source>
        <dbReference type="ARBA" id="ARBA00023004"/>
    </source>
</evidence>
<evidence type="ECO:0000256" key="1">
    <source>
        <dbReference type="ARBA" id="ARBA00022723"/>
    </source>
</evidence>
<dbReference type="RefSeq" id="WP_049696708.1">
    <property type="nucleotide sequence ID" value="NZ_BQHM01000021.1"/>
</dbReference>
<dbReference type="InterPro" id="IPR050884">
    <property type="entry name" value="CNP_phosphodiesterase-III"/>
</dbReference>
<protein>
    <submittedName>
        <fullName evidence="6">3',5'-cyclic-AMP phosphodiesterase</fullName>
        <ecNumber evidence="6">3.1.4.53</ecNumber>
    </submittedName>
</protein>
<feature type="domain" description="Calcineurin-like phosphoesterase" evidence="5">
    <location>
        <begin position="11"/>
        <end position="197"/>
    </location>
</feature>
<dbReference type="CDD" id="cd07402">
    <property type="entry name" value="MPP_GpdQ"/>
    <property type="match status" value="1"/>
</dbReference>
<dbReference type="Proteomes" id="UP000594430">
    <property type="component" value="Chromosome"/>
</dbReference>
<name>A0A7S9LI70_9PSED</name>
<dbReference type="Pfam" id="PF00149">
    <property type="entry name" value="Metallophos"/>
    <property type="match status" value="1"/>
</dbReference>
<gene>
    <name evidence="6" type="primary">cpdA</name>
    <name evidence="6" type="ORF">IZU98_02090</name>
</gene>
<keyword evidence="2 6" id="KW-0378">Hydrolase</keyword>
<sequence length="266" mass="29247">MPHSNPAGTVNVVHLTDAHLFASPEGSMLGLNTRDSLRHVVQQALREQHDTHLLVCTGDLSQDASVASYAAFKQLTAGFAAPARWLPGNHDEAQVMAQVAPELVQPVTDIGVWRIVMLDTAVPGAAHGWLQDAQLSVLEAALRTAGERHCLVCLHHQPVDIGCAWIAPIGLRNADALFAVLDRHPQVRALLWGHVHQEWDQWRGDLRLLATPSTCIQFAPGSEDFEVSQQHPGYRWIRLHADGTVDTGVQRALDFEVRLDFDSPGY</sequence>
<evidence type="ECO:0000313" key="6">
    <source>
        <dbReference type="EMBL" id="QPH49543.1"/>
    </source>
</evidence>